<dbReference type="RefSeq" id="WP_002707881.1">
    <property type="nucleotide sequence ID" value="NZ_JH651384.1"/>
</dbReference>
<keyword evidence="5 6" id="KW-0472">Membrane</keyword>
<feature type="transmembrane region" description="Helical" evidence="6">
    <location>
        <begin position="176"/>
        <end position="197"/>
    </location>
</feature>
<feature type="transmembrane region" description="Helical" evidence="6">
    <location>
        <begin position="137"/>
        <end position="170"/>
    </location>
</feature>
<dbReference type="InterPro" id="IPR051598">
    <property type="entry name" value="TSUP/Inactive_protease-like"/>
</dbReference>
<keyword evidence="3 6" id="KW-0812">Transmembrane</keyword>
<evidence type="ECO:0000256" key="5">
    <source>
        <dbReference type="ARBA" id="ARBA00023136"/>
    </source>
</evidence>
<feature type="transmembrane region" description="Helical" evidence="6">
    <location>
        <begin position="48"/>
        <end position="64"/>
    </location>
</feature>
<keyword evidence="8" id="KW-1185">Reference proteome</keyword>
<dbReference type="PANTHER" id="PTHR43701:SF5">
    <property type="entry name" value="MEMBRANE TRANSPORTER PROTEIN-RELATED"/>
    <property type="match status" value="1"/>
</dbReference>
<sequence length="254" mass="26475" precursor="true">MEYLLLAVASIFASALTGTVGVGGALLIVPALTATADLFGLLPAEIRFIGYTMNFISLAPIVYKNRQQIDWKIARLLTVTAMTGAVIGANIPQFASAKTLSLGLVATLVLAILLLIRKLGDKTPAKPDFPHTQRGWISIMLIGGIVGLASGLFGIGGGIFMLPLISLLLGVKPTNIVLLTPVIVLFSTGTGILTSLWHGATFSNAALAVIVVLGAVIGAGWGDKLRGTLPDKALNILMIGLLALLAVRIFIQTI</sequence>
<dbReference type="Proteomes" id="UP000005317">
    <property type="component" value="Unassembled WGS sequence"/>
</dbReference>
<evidence type="ECO:0000256" key="1">
    <source>
        <dbReference type="ARBA" id="ARBA00004141"/>
    </source>
</evidence>
<dbReference type="AlphaFoldDB" id="A0A656HFY3"/>
<comment type="subcellular location">
    <subcellularLocation>
        <location evidence="6">Cell membrane</location>
        <topology evidence="6">Multi-pass membrane protein</topology>
    </subcellularLocation>
    <subcellularLocation>
        <location evidence="1">Membrane</location>
        <topology evidence="1">Multi-pass membrane protein</topology>
    </subcellularLocation>
</comment>
<name>A0A656HFY3_THINJ</name>
<evidence type="ECO:0000256" key="2">
    <source>
        <dbReference type="ARBA" id="ARBA00009142"/>
    </source>
</evidence>
<feature type="transmembrane region" description="Helical" evidence="6">
    <location>
        <begin position="100"/>
        <end position="116"/>
    </location>
</feature>
<accession>A0A656HFY3</accession>
<feature type="transmembrane region" description="Helical" evidence="6">
    <location>
        <begin position="76"/>
        <end position="94"/>
    </location>
</feature>
<feature type="transmembrane region" description="Helical" evidence="6">
    <location>
        <begin position="204"/>
        <end position="221"/>
    </location>
</feature>
<gene>
    <name evidence="7" type="ORF">Thini_1320</name>
</gene>
<protein>
    <recommendedName>
        <fullName evidence="6">Probable membrane transporter protein</fullName>
    </recommendedName>
</protein>
<dbReference type="GO" id="GO:0005886">
    <property type="term" value="C:plasma membrane"/>
    <property type="evidence" value="ECO:0007669"/>
    <property type="project" value="UniProtKB-SubCell"/>
</dbReference>
<dbReference type="PANTHER" id="PTHR43701">
    <property type="entry name" value="MEMBRANE TRANSPORTER PROTEIN MJ0441-RELATED"/>
    <property type="match status" value="1"/>
</dbReference>
<dbReference type="EMBL" id="JH651384">
    <property type="protein sequence ID" value="EIJ33935.1"/>
    <property type="molecule type" value="Genomic_DNA"/>
</dbReference>
<evidence type="ECO:0000313" key="7">
    <source>
        <dbReference type="EMBL" id="EIJ33935.1"/>
    </source>
</evidence>
<feature type="transmembrane region" description="Helical" evidence="6">
    <location>
        <begin position="233"/>
        <end position="251"/>
    </location>
</feature>
<keyword evidence="6" id="KW-1003">Cell membrane</keyword>
<reference evidence="8" key="1">
    <citation type="journal article" date="2011" name="Stand. Genomic Sci.">
        <title>Genome sequence of the filamentous, gliding Thiothrix nivea neotype strain (JP2(T)).</title>
        <authorList>
            <person name="Lapidus A."/>
            <person name="Nolan M."/>
            <person name="Lucas S."/>
            <person name="Glavina Del Rio T."/>
            <person name="Tice H."/>
            <person name="Cheng J.F."/>
            <person name="Tapia R."/>
            <person name="Han C."/>
            <person name="Goodwin L."/>
            <person name="Pitluck S."/>
            <person name="Liolios K."/>
            <person name="Pagani I."/>
            <person name="Ivanova N."/>
            <person name="Huntemann M."/>
            <person name="Mavromatis K."/>
            <person name="Mikhailova N."/>
            <person name="Pati A."/>
            <person name="Chen A."/>
            <person name="Palaniappan K."/>
            <person name="Land M."/>
            <person name="Brambilla E.M."/>
            <person name="Rohde M."/>
            <person name="Abt B."/>
            <person name="Verbarg S."/>
            <person name="Goker M."/>
            <person name="Bristow J."/>
            <person name="Eisen J.A."/>
            <person name="Markowitz V."/>
            <person name="Hugenholtz P."/>
            <person name="Kyrpides N.C."/>
            <person name="Klenk H.P."/>
            <person name="Woyke T."/>
        </authorList>
    </citation>
    <scope>NUCLEOTIDE SEQUENCE [LARGE SCALE GENOMIC DNA]</scope>
    <source>
        <strain evidence="8">ATCC 35100 / DSM 5205 / JP2</strain>
    </source>
</reference>
<proteinExistence type="inferred from homology"/>
<evidence type="ECO:0000256" key="3">
    <source>
        <dbReference type="ARBA" id="ARBA00022692"/>
    </source>
</evidence>
<evidence type="ECO:0000256" key="6">
    <source>
        <dbReference type="RuleBase" id="RU363041"/>
    </source>
</evidence>
<dbReference type="InterPro" id="IPR002781">
    <property type="entry name" value="TM_pro_TauE-like"/>
</dbReference>
<evidence type="ECO:0000313" key="8">
    <source>
        <dbReference type="Proteomes" id="UP000005317"/>
    </source>
</evidence>
<keyword evidence="4 6" id="KW-1133">Transmembrane helix</keyword>
<dbReference type="Pfam" id="PF01925">
    <property type="entry name" value="TauE"/>
    <property type="match status" value="1"/>
</dbReference>
<evidence type="ECO:0000256" key="4">
    <source>
        <dbReference type="ARBA" id="ARBA00022989"/>
    </source>
</evidence>
<organism evidence="7 8">
    <name type="scientific">Thiothrix nivea (strain ATCC 35100 / DSM 5205 / JP2)</name>
    <dbReference type="NCBI Taxonomy" id="870187"/>
    <lineage>
        <taxon>Bacteria</taxon>
        <taxon>Pseudomonadati</taxon>
        <taxon>Pseudomonadota</taxon>
        <taxon>Gammaproteobacteria</taxon>
        <taxon>Thiotrichales</taxon>
        <taxon>Thiotrichaceae</taxon>
        <taxon>Thiothrix</taxon>
    </lineage>
</organism>
<dbReference type="OrthoDB" id="9845050at2"/>
<comment type="similarity">
    <text evidence="2 6">Belongs to the 4-toluene sulfonate uptake permease (TSUP) (TC 2.A.102) family.</text>
</comment>